<gene>
    <name evidence="1" type="ORF">AOQ84DRAFT_374537</name>
</gene>
<accession>A0A8E2F666</accession>
<evidence type="ECO:0000313" key="1">
    <source>
        <dbReference type="EMBL" id="OCL10856.1"/>
    </source>
</evidence>
<dbReference type="OrthoDB" id="674604at2759"/>
<dbReference type="Proteomes" id="UP000250140">
    <property type="component" value="Unassembled WGS sequence"/>
</dbReference>
<protein>
    <submittedName>
        <fullName evidence="1">Uncharacterized protein</fullName>
    </submittedName>
</protein>
<organism evidence="1 2">
    <name type="scientific">Glonium stellatum</name>
    <dbReference type="NCBI Taxonomy" id="574774"/>
    <lineage>
        <taxon>Eukaryota</taxon>
        <taxon>Fungi</taxon>
        <taxon>Dikarya</taxon>
        <taxon>Ascomycota</taxon>
        <taxon>Pezizomycotina</taxon>
        <taxon>Dothideomycetes</taxon>
        <taxon>Pleosporomycetidae</taxon>
        <taxon>Gloniales</taxon>
        <taxon>Gloniaceae</taxon>
        <taxon>Glonium</taxon>
    </lineage>
</organism>
<proteinExistence type="predicted"/>
<sequence>MPAILHRDLVLTDVPRETVDYDIVIYFWQELNDVELSAPGVECLVEKACGLFIWAATACRYIKAGRRVTKEELDQIYTRILLDSIRGDYAEEEKTKLFSLFRRIVGAIVVLFDPLSAKALCELLNSSRQEDIRQEDIKQTLNDLHSVLEIPESQPNPIRLLHPSFRDFLLAKERCQTQQL</sequence>
<reference evidence="1 2" key="1">
    <citation type="journal article" date="2016" name="Nat. Commun.">
        <title>Ectomycorrhizal ecology is imprinted in the genome of the dominant symbiotic fungus Cenococcum geophilum.</title>
        <authorList>
            <consortium name="DOE Joint Genome Institute"/>
            <person name="Peter M."/>
            <person name="Kohler A."/>
            <person name="Ohm R.A."/>
            <person name="Kuo A."/>
            <person name="Krutzmann J."/>
            <person name="Morin E."/>
            <person name="Arend M."/>
            <person name="Barry K.W."/>
            <person name="Binder M."/>
            <person name="Choi C."/>
            <person name="Clum A."/>
            <person name="Copeland A."/>
            <person name="Grisel N."/>
            <person name="Haridas S."/>
            <person name="Kipfer T."/>
            <person name="LaButti K."/>
            <person name="Lindquist E."/>
            <person name="Lipzen A."/>
            <person name="Maire R."/>
            <person name="Meier B."/>
            <person name="Mihaltcheva S."/>
            <person name="Molinier V."/>
            <person name="Murat C."/>
            <person name="Poggeler S."/>
            <person name="Quandt C.A."/>
            <person name="Sperisen C."/>
            <person name="Tritt A."/>
            <person name="Tisserant E."/>
            <person name="Crous P.W."/>
            <person name="Henrissat B."/>
            <person name="Nehls U."/>
            <person name="Egli S."/>
            <person name="Spatafora J.W."/>
            <person name="Grigoriev I.V."/>
            <person name="Martin F.M."/>
        </authorList>
    </citation>
    <scope>NUCLEOTIDE SEQUENCE [LARGE SCALE GENOMIC DNA]</scope>
    <source>
        <strain evidence="1 2">CBS 207.34</strain>
    </source>
</reference>
<name>A0A8E2F666_9PEZI</name>
<dbReference type="AlphaFoldDB" id="A0A8E2F666"/>
<keyword evidence="2" id="KW-1185">Reference proteome</keyword>
<dbReference type="EMBL" id="KV749150">
    <property type="protein sequence ID" value="OCL10856.1"/>
    <property type="molecule type" value="Genomic_DNA"/>
</dbReference>
<evidence type="ECO:0000313" key="2">
    <source>
        <dbReference type="Proteomes" id="UP000250140"/>
    </source>
</evidence>